<evidence type="ECO:0000256" key="5">
    <source>
        <dbReference type="SAM" id="Phobius"/>
    </source>
</evidence>
<proteinExistence type="predicted"/>
<organism evidence="7 8">
    <name type="scientific">Mycena metata</name>
    <dbReference type="NCBI Taxonomy" id="1033252"/>
    <lineage>
        <taxon>Eukaryota</taxon>
        <taxon>Fungi</taxon>
        <taxon>Dikarya</taxon>
        <taxon>Basidiomycota</taxon>
        <taxon>Agaricomycotina</taxon>
        <taxon>Agaricomycetes</taxon>
        <taxon>Agaricomycetidae</taxon>
        <taxon>Agaricales</taxon>
        <taxon>Marasmiineae</taxon>
        <taxon>Mycenaceae</taxon>
        <taxon>Mycena</taxon>
    </lineage>
</organism>
<reference evidence="7" key="1">
    <citation type="submission" date="2023-03" db="EMBL/GenBank/DDBJ databases">
        <title>Massive genome expansion in bonnet fungi (Mycena s.s.) driven by repeated elements and novel gene families across ecological guilds.</title>
        <authorList>
            <consortium name="Lawrence Berkeley National Laboratory"/>
            <person name="Harder C.B."/>
            <person name="Miyauchi S."/>
            <person name="Viragh M."/>
            <person name="Kuo A."/>
            <person name="Thoen E."/>
            <person name="Andreopoulos B."/>
            <person name="Lu D."/>
            <person name="Skrede I."/>
            <person name="Drula E."/>
            <person name="Henrissat B."/>
            <person name="Morin E."/>
            <person name="Kohler A."/>
            <person name="Barry K."/>
            <person name="LaButti K."/>
            <person name="Morin E."/>
            <person name="Salamov A."/>
            <person name="Lipzen A."/>
            <person name="Mereny Z."/>
            <person name="Hegedus B."/>
            <person name="Baldrian P."/>
            <person name="Stursova M."/>
            <person name="Weitz H."/>
            <person name="Taylor A."/>
            <person name="Grigoriev I.V."/>
            <person name="Nagy L.G."/>
            <person name="Martin F."/>
            <person name="Kauserud H."/>
        </authorList>
    </citation>
    <scope>NUCLEOTIDE SEQUENCE</scope>
    <source>
        <strain evidence="7">CBHHK182m</strain>
    </source>
</reference>
<dbReference type="EMBL" id="JARKIB010000039">
    <property type="protein sequence ID" value="KAJ7759638.1"/>
    <property type="molecule type" value="Genomic_DNA"/>
</dbReference>
<dbReference type="PANTHER" id="PTHR31465:SF1">
    <property type="entry name" value="PROTEIN RTA1-RELATED"/>
    <property type="match status" value="1"/>
</dbReference>
<evidence type="ECO:0000256" key="6">
    <source>
        <dbReference type="SAM" id="SignalP"/>
    </source>
</evidence>
<evidence type="ECO:0000256" key="1">
    <source>
        <dbReference type="ARBA" id="ARBA00004141"/>
    </source>
</evidence>
<gene>
    <name evidence="7" type="ORF">B0H16DRAFT_1689022</name>
</gene>
<feature type="transmembrane region" description="Helical" evidence="5">
    <location>
        <begin position="66"/>
        <end position="85"/>
    </location>
</feature>
<feature type="transmembrane region" description="Helical" evidence="5">
    <location>
        <begin position="177"/>
        <end position="201"/>
    </location>
</feature>
<name>A0AAD7NGU2_9AGAR</name>
<keyword evidence="2 5" id="KW-0812">Transmembrane</keyword>
<keyword evidence="4 5" id="KW-0472">Membrane</keyword>
<evidence type="ECO:0000256" key="2">
    <source>
        <dbReference type="ARBA" id="ARBA00022692"/>
    </source>
</evidence>
<dbReference type="InterPro" id="IPR007568">
    <property type="entry name" value="RTA1"/>
</dbReference>
<evidence type="ECO:0000313" key="7">
    <source>
        <dbReference type="EMBL" id="KAJ7759638.1"/>
    </source>
</evidence>
<comment type="caution">
    <text evidence="7">The sequence shown here is derived from an EMBL/GenBank/DDBJ whole genome shotgun (WGS) entry which is preliminary data.</text>
</comment>
<keyword evidence="3 5" id="KW-1133">Transmembrane helix</keyword>
<keyword evidence="8" id="KW-1185">Reference proteome</keyword>
<dbReference type="Proteomes" id="UP001215598">
    <property type="component" value="Unassembled WGS sequence"/>
</dbReference>
<evidence type="ECO:0000313" key="8">
    <source>
        <dbReference type="Proteomes" id="UP001215598"/>
    </source>
</evidence>
<feature type="signal peptide" evidence="6">
    <location>
        <begin position="1"/>
        <end position="20"/>
    </location>
</feature>
<feature type="transmembrane region" description="Helical" evidence="5">
    <location>
        <begin position="97"/>
        <end position="118"/>
    </location>
</feature>
<feature type="transmembrane region" description="Helical" evidence="5">
    <location>
        <begin position="139"/>
        <end position="157"/>
    </location>
</feature>
<dbReference type="AlphaFoldDB" id="A0AAD7NGU2"/>
<feature type="transmembrane region" description="Helical" evidence="5">
    <location>
        <begin position="233"/>
        <end position="251"/>
    </location>
</feature>
<evidence type="ECO:0000256" key="3">
    <source>
        <dbReference type="ARBA" id="ARBA00022989"/>
    </source>
</evidence>
<dbReference type="Pfam" id="PF04479">
    <property type="entry name" value="RTA1"/>
    <property type="match status" value="1"/>
</dbReference>
<sequence length="316" mass="34607">MAPLLLHGLVFSMVMFSAVADDSSNKRSGTSTVTIPPAIVTLAFFGLSFLIHLIHSFRFGRPRPFMLTLLVGEAMMIGGFATRILSVNNPTSQGIKIATTVLILLAPSLFLALNYMILGRLAGMLGPDVASRTMFIRPARVATIFVWSDVITFLVQAGGGGLLVSKNINTAMSGKRILLAGLLLQLASFGLFICLAIVFGVRLRKNFPQLWQASSGRPNFSFLGRDFVGDWKVLYYTLALTCVALMIRSVFRVVEFASGFSSALSTDEVYEYFLDTLPVWIAVTFYCLVWPPRFLALPGESPLELKRLNPPSHATV</sequence>
<dbReference type="PANTHER" id="PTHR31465">
    <property type="entry name" value="PROTEIN RTA1-RELATED"/>
    <property type="match status" value="1"/>
</dbReference>
<protein>
    <submittedName>
        <fullName evidence="7">RTA1 like protein-domain-containing protein</fullName>
    </submittedName>
</protein>
<keyword evidence="6" id="KW-0732">Signal</keyword>
<evidence type="ECO:0000256" key="4">
    <source>
        <dbReference type="ARBA" id="ARBA00023136"/>
    </source>
</evidence>
<dbReference type="GO" id="GO:0016020">
    <property type="term" value="C:membrane"/>
    <property type="evidence" value="ECO:0007669"/>
    <property type="project" value="UniProtKB-SubCell"/>
</dbReference>
<feature type="chain" id="PRO_5042083704" evidence="6">
    <location>
        <begin position="21"/>
        <end position="316"/>
    </location>
</feature>
<feature type="transmembrane region" description="Helical" evidence="5">
    <location>
        <begin position="36"/>
        <end position="54"/>
    </location>
</feature>
<accession>A0AAD7NGU2</accession>
<comment type="subcellular location">
    <subcellularLocation>
        <location evidence="1">Membrane</location>
        <topology evidence="1">Multi-pass membrane protein</topology>
    </subcellularLocation>
</comment>